<organism evidence="2 3">
    <name type="scientific">Geomonas oryzisoli</name>
    <dbReference type="NCBI Taxonomy" id="2847992"/>
    <lineage>
        <taxon>Bacteria</taxon>
        <taxon>Pseudomonadati</taxon>
        <taxon>Thermodesulfobacteriota</taxon>
        <taxon>Desulfuromonadia</taxon>
        <taxon>Geobacterales</taxon>
        <taxon>Geobacteraceae</taxon>
        <taxon>Geomonas</taxon>
    </lineage>
</organism>
<keyword evidence="3" id="KW-1185">Reference proteome</keyword>
<dbReference type="RefSeq" id="WP_216799919.1">
    <property type="nucleotide sequence ID" value="NZ_CP076723.1"/>
</dbReference>
<reference evidence="2 3" key="1">
    <citation type="submission" date="2021-06" db="EMBL/GenBank/DDBJ databases">
        <title>Gemonas diversity in paddy soil.</title>
        <authorList>
            <person name="Liu G."/>
        </authorList>
    </citation>
    <scope>NUCLEOTIDE SEQUENCE [LARGE SCALE GENOMIC DNA]</scope>
    <source>
        <strain evidence="2 3">RG10</strain>
    </source>
</reference>
<dbReference type="Proteomes" id="UP000683557">
    <property type="component" value="Chromosome"/>
</dbReference>
<accession>A0ABX8J8Y7</accession>
<dbReference type="InterPro" id="IPR041705">
    <property type="entry name" value="PIN_Sll0205"/>
</dbReference>
<name>A0ABX8J8Y7_9BACT</name>
<feature type="domain" description="PIN" evidence="1">
    <location>
        <begin position="2"/>
        <end position="125"/>
    </location>
</feature>
<dbReference type="PANTHER" id="PTHR36173">
    <property type="entry name" value="RIBONUCLEASE VAPC16-RELATED"/>
    <property type="match status" value="1"/>
</dbReference>
<evidence type="ECO:0000313" key="2">
    <source>
        <dbReference type="EMBL" id="QWV93177.1"/>
    </source>
</evidence>
<dbReference type="Pfam" id="PF01850">
    <property type="entry name" value="PIN"/>
    <property type="match status" value="1"/>
</dbReference>
<dbReference type="CDD" id="cd09872">
    <property type="entry name" value="PIN_Sll0205-like"/>
    <property type="match status" value="1"/>
</dbReference>
<dbReference type="EMBL" id="CP076723">
    <property type="protein sequence ID" value="QWV93177.1"/>
    <property type="molecule type" value="Genomic_DNA"/>
</dbReference>
<sequence length="131" mass="14547">MVILDTCAMIFDALAPDQLSRRAVKEMEKARAEGALSCSNISLWEIAMLMSKGRVKVPMPPREFLIDIIAANKLKVLPITPDIAYHSSHRPDFAHGDPADRIIAATALHHKASLVTCDTKLREMKALKTVW</sequence>
<evidence type="ECO:0000259" key="1">
    <source>
        <dbReference type="Pfam" id="PF01850"/>
    </source>
</evidence>
<dbReference type="InterPro" id="IPR052919">
    <property type="entry name" value="TA_system_RNase"/>
</dbReference>
<dbReference type="PANTHER" id="PTHR36173:SF1">
    <property type="entry name" value="RIBONUCLEASE VAPC22"/>
    <property type="match status" value="1"/>
</dbReference>
<protein>
    <submittedName>
        <fullName evidence="2">Type II toxin-antitoxin system VapC family toxin</fullName>
    </submittedName>
</protein>
<proteinExistence type="predicted"/>
<evidence type="ECO:0000313" key="3">
    <source>
        <dbReference type="Proteomes" id="UP000683557"/>
    </source>
</evidence>
<dbReference type="InterPro" id="IPR002716">
    <property type="entry name" value="PIN_dom"/>
</dbReference>
<gene>
    <name evidence="2" type="ORF">KP004_18725</name>
</gene>